<dbReference type="AlphaFoldDB" id="A0A814R2B0"/>
<dbReference type="Proteomes" id="UP000663879">
    <property type="component" value="Unassembled WGS sequence"/>
</dbReference>
<dbReference type="EMBL" id="CAJNOC010009375">
    <property type="protein sequence ID" value="CAF1128236.1"/>
    <property type="molecule type" value="Genomic_DNA"/>
</dbReference>
<evidence type="ECO:0000313" key="2">
    <source>
        <dbReference type="Proteomes" id="UP000663879"/>
    </source>
</evidence>
<accession>A0A814R2B0</accession>
<protein>
    <submittedName>
        <fullName evidence="1">Uncharacterized protein</fullName>
    </submittedName>
</protein>
<comment type="caution">
    <text evidence="1">The sequence shown here is derived from an EMBL/GenBank/DDBJ whole genome shotgun (WGS) entry which is preliminary data.</text>
</comment>
<sequence>MDPANFFVYEPQVNGVEVFNIEQEDSCMPNSLNFYFGKRLFDSYEDFETKQFHNFRSARKRVTDHDACMVNIVNFKHLNNFYSFKADRFFQSNKHGNLVSKMHQALKGLTKETKYVLNYHYDYSVDGKKHYGKQGHFICIYKDANGFITSISNEDGPNDQLPYFNYSLNQPNNDSNLRLDSIRNEVGREGYKLSTVILIKYDKIN</sequence>
<proteinExistence type="predicted"/>
<reference evidence="1" key="1">
    <citation type="submission" date="2021-02" db="EMBL/GenBank/DDBJ databases">
        <authorList>
            <person name="Nowell W R."/>
        </authorList>
    </citation>
    <scope>NUCLEOTIDE SEQUENCE</scope>
    <source>
        <strain evidence="1">Ploen Becks lab</strain>
    </source>
</reference>
<keyword evidence="2" id="KW-1185">Reference proteome</keyword>
<name>A0A814R2B0_9BILA</name>
<organism evidence="1 2">
    <name type="scientific">Brachionus calyciflorus</name>
    <dbReference type="NCBI Taxonomy" id="104777"/>
    <lineage>
        <taxon>Eukaryota</taxon>
        <taxon>Metazoa</taxon>
        <taxon>Spiralia</taxon>
        <taxon>Gnathifera</taxon>
        <taxon>Rotifera</taxon>
        <taxon>Eurotatoria</taxon>
        <taxon>Monogononta</taxon>
        <taxon>Pseudotrocha</taxon>
        <taxon>Ploima</taxon>
        <taxon>Brachionidae</taxon>
        <taxon>Brachionus</taxon>
    </lineage>
</organism>
<evidence type="ECO:0000313" key="1">
    <source>
        <dbReference type="EMBL" id="CAF1128236.1"/>
    </source>
</evidence>
<gene>
    <name evidence="1" type="ORF">OXX778_LOCUS22353</name>
</gene>